<dbReference type="InterPro" id="IPR038765">
    <property type="entry name" value="Papain-like_cys_pep_sf"/>
</dbReference>
<name>A0A6P7LXD0_BETSP</name>
<feature type="compositionally biased region" description="Basic and acidic residues" evidence="1">
    <location>
        <begin position="1186"/>
        <end position="1212"/>
    </location>
</feature>
<dbReference type="PROSITE" id="PS00972">
    <property type="entry name" value="USP_1"/>
    <property type="match status" value="1"/>
</dbReference>
<accession>A0A6P7LXD0</accession>
<protein>
    <submittedName>
        <fullName evidence="4">Dentin sialophosphoprotein-like isoform X1</fullName>
    </submittedName>
</protein>
<dbReference type="CDD" id="cd02257">
    <property type="entry name" value="Peptidase_C19"/>
    <property type="match status" value="1"/>
</dbReference>
<organism evidence="3 4">
    <name type="scientific">Betta splendens</name>
    <name type="common">Siamese fighting fish</name>
    <dbReference type="NCBI Taxonomy" id="158456"/>
    <lineage>
        <taxon>Eukaryota</taxon>
        <taxon>Metazoa</taxon>
        <taxon>Chordata</taxon>
        <taxon>Craniata</taxon>
        <taxon>Vertebrata</taxon>
        <taxon>Euteleostomi</taxon>
        <taxon>Actinopterygii</taxon>
        <taxon>Neopterygii</taxon>
        <taxon>Teleostei</taxon>
        <taxon>Neoteleostei</taxon>
        <taxon>Acanthomorphata</taxon>
        <taxon>Anabantaria</taxon>
        <taxon>Anabantiformes</taxon>
        <taxon>Anabantoidei</taxon>
        <taxon>Osphronemidae</taxon>
        <taxon>Betta</taxon>
    </lineage>
</organism>
<dbReference type="PANTHER" id="PTHR24006:SF899">
    <property type="entry name" value="UBIQUITIN CARBOXYL-TERMINAL HYDROLASE"/>
    <property type="match status" value="1"/>
</dbReference>
<dbReference type="InterPro" id="IPR028889">
    <property type="entry name" value="USP"/>
</dbReference>
<dbReference type="GO" id="GO:0016579">
    <property type="term" value="P:protein deubiquitination"/>
    <property type="evidence" value="ECO:0007669"/>
    <property type="project" value="InterPro"/>
</dbReference>
<feature type="compositionally biased region" description="Basic and acidic residues" evidence="1">
    <location>
        <begin position="799"/>
        <end position="870"/>
    </location>
</feature>
<dbReference type="GO" id="GO:0004843">
    <property type="term" value="F:cysteine-type deubiquitinase activity"/>
    <property type="evidence" value="ECO:0007669"/>
    <property type="project" value="InterPro"/>
</dbReference>
<dbReference type="PROSITE" id="PS50235">
    <property type="entry name" value="USP_3"/>
    <property type="match status" value="2"/>
</dbReference>
<feature type="region of interest" description="Disordered" evidence="1">
    <location>
        <begin position="1076"/>
        <end position="1164"/>
    </location>
</feature>
<dbReference type="PANTHER" id="PTHR24006">
    <property type="entry name" value="UBIQUITIN CARBOXYL-TERMINAL HYDROLASE"/>
    <property type="match status" value="1"/>
</dbReference>
<feature type="domain" description="USP" evidence="2">
    <location>
        <begin position="10"/>
        <end position="284"/>
    </location>
</feature>
<feature type="region of interest" description="Disordered" evidence="1">
    <location>
        <begin position="786"/>
        <end position="1050"/>
    </location>
</feature>
<reference evidence="4" key="1">
    <citation type="submission" date="2025-08" db="UniProtKB">
        <authorList>
            <consortium name="RefSeq"/>
        </authorList>
    </citation>
    <scope>IDENTIFICATION</scope>
</reference>
<dbReference type="Gene3D" id="3.90.70.10">
    <property type="entry name" value="Cysteine proteinases"/>
    <property type="match status" value="3"/>
</dbReference>
<dbReference type="KEGG" id="bspl:114851138"/>
<feature type="compositionally biased region" description="Basic and acidic residues" evidence="1">
    <location>
        <begin position="964"/>
        <end position="975"/>
    </location>
</feature>
<dbReference type="Pfam" id="PF00443">
    <property type="entry name" value="UCH"/>
    <property type="match status" value="2"/>
</dbReference>
<dbReference type="PROSITE" id="PS00973">
    <property type="entry name" value="USP_2"/>
    <property type="match status" value="1"/>
</dbReference>
<feature type="compositionally biased region" description="Polar residues" evidence="1">
    <location>
        <begin position="940"/>
        <end position="949"/>
    </location>
</feature>
<dbReference type="Proteomes" id="UP000515150">
    <property type="component" value="Chromosome 2"/>
</dbReference>
<feature type="domain" description="USP" evidence="2">
    <location>
        <begin position="300"/>
        <end position="550"/>
    </location>
</feature>
<dbReference type="GO" id="GO:0005634">
    <property type="term" value="C:nucleus"/>
    <property type="evidence" value="ECO:0007669"/>
    <property type="project" value="TreeGrafter"/>
</dbReference>
<dbReference type="InterPro" id="IPR018200">
    <property type="entry name" value="USP_CS"/>
</dbReference>
<dbReference type="InParanoid" id="A0A6P7LXD0"/>
<dbReference type="InterPro" id="IPR001394">
    <property type="entry name" value="Peptidase_C19_UCH"/>
</dbReference>
<dbReference type="GO" id="GO:0005829">
    <property type="term" value="C:cytosol"/>
    <property type="evidence" value="ECO:0007669"/>
    <property type="project" value="TreeGrafter"/>
</dbReference>
<evidence type="ECO:0000313" key="4">
    <source>
        <dbReference type="RefSeq" id="XP_028998562.1"/>
    </source>
</evidence>
<evidence type="ECO:0000256" key="1">
    <source>
        <dbReference type="SAM" id="MobiDB-lite"/>
    </source>
</evidence>
<feature type="region of interest" description="Disordered" evidence="1">
    <location>
        <begin position="714"/>
        <end position="772"/>
    </location>
</feature>
<gene>
    <name evidence="4" type="primary">LOC114851138</name>
</gene>
<feature type="compositionally biased region" description="Basic and acidic residues" evidence="1">
    <location>
        <begin position="744"/>
        <end position="763"/>
    </location>
</feature>
<feature type="compositionally biased region" description="Basic and acidic residues" evidence="1">
    <location>
        <begin position="1021"/>
        <end position="1041"/>
    </location>
</feature>
<feature type="compositionally biased region" description="Basic and acidic residues" evidence="1">
    <location>
        <begin position="1265"/>
        <end position="1278"/>
    </location>
</feature>
<feature type="compositionally biased region" description="Basic and acidic residues" evidence="1">
    <location>
        <begin position="1114"/>
        <end position="1164"/>
    </location>
</feature>
<evidence type="ECO:0000259" key="2">
    <source>
        <dbReference type="PROSITE" id="PS50235"/>
    </source>
</evidence>
<dbReference type="SUPFAM" id="SSF54001">
    <property type="entry name" value="Cysteine proteinases"/>
    <property type="match status" value="2"/>
</dbReference>
<sequence length="1338" mass="153643">MDFKNDVNAGGLLNQGDTCYLNNVKQELFQGFREAVERHNTCMDRHLKDLFDELQRRTPSTNTILNKLGIDRVWEQQDAAEFYVKILSQTSEDASQIFHGALTHTTICHNPQCGAQKPADSRFWHLPLSLNDSHSEEYQVVNGIREFFRDSHFSGLDQMYCEECDDKVDATVTCEVKHHPEVLVLLLKRFDFDYRYMRYVKNNRAVIVPVTLNLPENQTYELYAVVDHAGDLRGGHYDATIKSQDDDRWYNFNDGIVSLLSYQPLQVDRTERSHSAYLLFYRKQTSVTPGGRQTSAPIYHGLLNQGATCYLNSLLQVLFMTREFREAVDRYIMTLRVLLRDLHRHTVDACDIITKLLTTVFEPQEAAEDVQRISFPNMHQASQSQTRCCKCETGRSRESPLWHLPLTLMDSNSEEYSLEDGLKQSLTDQVSCERCCSTIDVITKCEVKHHPEVLVLLLKRFDFNNSNITFVKNNRAVKITRTLQMSENQTYELYAVVDHVGELKDGHHAVIASLNDGRWYNYHNNTHLSPFQHGDTEISQTVHLLFYRRQETADTFSQDTREVFTCEGVLPATSDTNQSPCTETIRQKEEFKEAVEDGEDAAETGSTGENKETQYIEDQDSGADVRHREPHSEEDRDGNKTDGLEIMRHDDENRRRIGKTDELTNKADTVTKDERREDQDDEGVDDKTLHDQDLDLEGADVIRLKIRQCVDSTELKSTDNESDVLPHEGILPATSDTNQSTHTETMRQKEEFKEAVEDGDKAAETVSTGQNKETQITVCVEPTVPEARVCNVEDQDSVADVRQREPHSEEDRDGNKTDEQEIMRHNDENGRRIRETDDLTDKTDTVVTEDTRAEDQDVKGVDDNNDRRGVMNEQTVDNEESENLDTEHQVSEGANVVRLKIRQCVDNRDSTSTDSEYEPESQNYHVKKKQKLGDNRGLDVTSQNKSNRNNKCERENSDCITVHSGEKSDVGDGRSRGMSGRSSDGGVDDHRMQKQQEMKHKHIQYNQEKEDKKKRKKVHDRTREHDFPSKEGSADGRRHINSDGSDAQYLSCSMEGGVMTSEDRSQQHIIDMTEKARTEKVEEPSHGCKNRREQKDVQPDLETDTLTQAVDSSNLKEPETSQKTRRDTGKREETERMSPLNEEKHDVQMEAAGKEQAGKQRRERGGRCWWLRKWINSQKKGKKMRKNEQNKEDDKEKSAGGRENNDSDKADPQIRLFYSANGNVLEMKGQSEKRRGKKKKCCFQTKRTRTEIVEDTSHDSKKHRENTESGEKRHENRGRFKVRNPLKPQKKVAPQNSEEGSDGEGSLMGGRGGMENNDSEKQRKTSRWRCICCICGTC</sequence>
<feature type="compositionally biased region" description="Polar residues" evidence="1">
    <location>
        <begin position="1104"/>
        <end position="1113"/>
    </location>
</feature>
<feature type="region of interest" description="Disordered" evidence="1">
    <location>
        <begin position="1252"/>
        <end position="1325"/>
    </location>
</feature>
<dbReference type="RefSeq" id="XP_028998562.1">
    <property type="nucleotide sequence ID" value="XM_029142729.3"/>
</dbReference>
<proteinExistence type="predicted"/>
<feature type="compositionally biased region" description="Polar residues" evidence="1">
    <location>
        <begin position="912"/>
        <end position="924"/>
    </location>
</feature>
<feature type="compositionally biased region" description="Basic and acidic residues" evidence="1">
    <location>
        <begin position="623"/>
        <end position="678"/>
    </location>
</feature>
<feature type="compositionally biased region" description="Low complexity" evidence="1">
    <location>
        <begin position="976"/>
        <end position="985"/>
    </location>
</feature>
<feature type="region of interest" description="Disordered" evidence="1">
    <location>
        <begin position="592"/>
        <end position="698"/>
    </location>
</feature>
<feature type="compositionally biased region" description="Basic residues" evidence="1">
    <location>
        <begin position="1279"/>
        <end position="1290"/>
    </location>
</feature>
<keyword evidence="3" id="KW-1185">Reference proteome</keyword>
<dbReference type="InterPro" id="IPR050164">
    <property type="entry name" value="Peptidase_C19"/>
</dbReference>
<feature type="region of interest" description="Disordered" evidence="1">
    <location>
        <begin position="1178"/>
        <end position="1217"/>
    </location>
</feature>
<evidence type="ECO:0000313" key="3">
    <source>
        <dbReference type="Proteomes" id="UP000515150"/>
    </source>
</evidence>
<dbReference type="OrthoDB" id="292964at2759"/>
<dbReference type="GeneID" id="114851138"/>
<feature type="compositionally biased region" description="Polar residues" evidence="1">
    <location>
        <begin position="734"/>
        <end position="743"/>
    </location>
</feature>
<feature type="compositionally biased region" description="Basic and acidic residues" evidence="1">
    <location>
        <begin position="1076"/>
        <end position="1098"/>
    </location>
</feature>
<feature type="compositionally biased region" description="Basic and acidic residues" evidence="1">
    <location>
        <begin position="987"/>
        <end position="998"/>
    </location>
</feature>